<dbReference type="Pfam" id="PF02518">
    <property type="entry name" value="HATPase_c"/>
    <property type="match status" value="1"/>
</dbReference>
<keyword evidence="7" id="KW-0067">ATP-binding</keyword>
<accession>B4VQ31</accession>
<dbReference type="CDD" id="cd16922">
    <property type="entry name" value="HATPase_EvgS-ArcB-TorS-like"/>
    <property type="match status" value="1"/>
</dbReference>
<dbReference type="InterPro" id="IPR000014">
    <property type="entry name" value="PAS"/>
</dbReference>
<dbReference type="Pfam" id="PF08447">
    <property type="entry name" value="PAS_3"/>
    <property type="match status" value="1"/>
</dbReference>
<dbReference type="FunFam" id="1.10.287.130:FF:000002">
    <property type="entry name" value="Two-component osmosensing histidine kinase"/>
    <property type="match status" value="1"/>
</dbReference>
<evidence type="ECO:0000256" key="8">
    <source>
        <dbReference type="ARBA" id="ARBA00023012"/>
    </source>
</evidence>
<keyword evidence="5" id="KW-0547">Nucleotide-binding</keyword>
<dbReference type="RefSeq" id="WP_006100620.1">
    <property type="nucleotide sequence ID" value="NZ_DS989847.1"/>
</dbReference>
<dbReference type="InterPro" id="IPR036097">
    <property type="entry name" value="HisK_dim/P_sf"/>
</dbReference>
<dbReference type="eggNOG" id="COG2202">
    <property type="taxonomic scope" value="Bacteria"/>
</dbReference>
<dbReference type="Gene3D" id="3.30.450.20">
    <property type="entry name" value="PAS domain"/>
    <property type="match status" value="5"/>
</dbReference>
<evidence type="ECO:0000256" key="3">
    <source>
        <dbReference type="ARBA" id="ARBA00022553"/>
    </source>
</evidence>
<keyword evidence="6" id="KW-0418">Kinase</keyword>
<dbReference type="OrthoDB" id="433983at2"/>
<evidence type="ECO:0000256" key="5">
    <source>
        <dbReference type="ARBA" id="ARBA00022741"/>
    </source>
</evidence>
<dbReference type="GO" id="GO:0005524">
    <property type="term" value="F:ATP binding"/>
    <property type="evidence" value="ECO:0007669"/>
    <property type="project" value="UniProtKB-KW"/>
</dbReference>
<dbReference type="Gene3D" id="3.40.50.2300">
    <property type="match status" value="1"/>
</dbReference>
<evidence type="ECO:0000256" key="4">
    <source>
        <dbReference type="ARBA" id="ARBA00022679"/>
    </source>
</evidence>
<dbReference type="EC" id="2.7.13.3" evidence="2"/>
<evidence type="ECO:0000256" key="1">
    <source>
        <dbReference type="ARBA" id="ARBA00000085"/>
    </source>
</evidence>
<evidence type="ECO:0000313" key="16">
    <source>
        <dbReference type="Proteomes" id="UP000003835"/>
    </source>
</evidence>
<dbReference type="SMART" id="SM00388">
    <property type="entry name" value="HisKA"/>
    <property type="match status" value="1"/>
</dbReference>
<dbReference type="InterPro" id="IPR003661">
    <property type="entry name" value="HisK_dim/P_dom"/>
</dbReference>
<dbReference type="PROSITE" id="PS50109">
    <property type="entry name" value="HIS_KIN"/>
    <property type="match status" value="1"/>
</dbReference>
<dbReference type="InterPro" id="IPR035965">
    <property type="entry name" value="PAS-like_dom_sf"/>
</dbReference>
<keyword evidence="3 9" id="KW-0597">Phosphoprotein</keyword>
<feature type="domain" description="PAC" evidence="14">
    <location>
        <begin position="256"/>
        <end position="309"/>
    </location>
</feature>
<protein>
    <recommendedName>
        <fullName evidence="2">histidine kinase</fullName>
        <ecNumber evidence="2">2.7.13.3</ecNumber>
    </recommendedName>
</protein>
<dbReference type="SMART" id="SM00091">
    <property type="entry name" value="PAS"/>
    <property type="match status" value="5"/>
</dbReference>
<evidence type="ECO:0000259" key="13">
    <source>
        <dbReference type="PROSITE" id="PS50112"/>
    </source>
</evidence>
<dbReference type="SUPFAM" id="SSF55785">
    <property type="entry name" value="PYP-like sensor domain (PAS domain)"/>
    <property type="match status" value="5"/>
</dbReference>
<dbReference type="GO" id="GO:0006355">
    <property type="term" value="P:regulation of DNA-templated transcription"/>
    <property type="evidence" value="ECO:0007669"/>
    <property type="project" value="InterPro"/>
</dbReference>
<dbReference type="NCBIfam" id="TIGR00229">
    <property type="entry name" value="sensory_box"/>
    <property type="match status" value="5"/>
</dbReference>
<dbReference type="CDD" id="cd17546">
    <property type="entry name" value="REC_hyHK_CKI1_RcsC-like"/>
    <property type="match status" value="1"/>
</dbReference>
<dbReference type="Pfam" id="PF00512">
    <property type="entry name" value="HisKA"/>
    <property type="match status" value="1"/>
</dbReference>
<dbReference type="InterPro" id="IPR013655">
    <property type="entry name" value="PAS_fold_3"/>
</dbReference>
<dbReference type="Pfam" id="PF00989">
    <property type="entry name" value="PAS"/>
    <property type="match status" value="2"/>
</dbReference>
<name>B4VQ31_9CYAN</name>
<dbReference type="InterPro" id="IPR000700">
    <property type="entry name" value="PAS-assoc_C"/>
</dbReference>
<feature type="domain" description="PAC" evidence="14">
    <location>
        <begin position="423"/>
        <end position="475"/>
    </location>
</feature>
<feature type="domain" description="PAS" evidence="13">
    <location>
        <begin position="177"/>
        <end position="251"/>
    </location>
</feature>
<dbReference type="PROSITE" id="PS50110">
    <property type="entry name" value="RESPONSE_REGULATORY"/>
    <property type="match status" value="1"/>
</dbReference>
<dbReference type="eggNOG" id="COG3706">
    <property type="taxonomic scope" value="Bacteria"/>
</dbReference>
<dbReference type="SMART" id="SM00086">
    <property type="entry name" value="PAC"/>
    <property type="match status" value="4"/>
</dbReference>
<dbReference type="SUPFAM" id="SSF47384">
    <property type="entry name" value="Homodimeric domain of signal transducing histidine kinase"/>
    <property type="match status" value="1"/>
</dbReference>
<dbReference type="Pfam" id="PF13188">
    <property type="entry name" value="PAS_8"/>
    <property type="match status" value="2"/>
</dbReference>
<dbReference type="STRING" id="118168.MC7420_5566"/>
<dbReference type="AlphaFoldDB" id="B4VQ31"/>
<dbReference type="CDD" id="cd00130">
    <property type="entry name" value="PAS"/>
    <property type="match status" value="5"/>
</dbReference>
<dbReference type="PROSITE" id="PS50112">
    <property type="entry name" value="PAS"/>
    <property type="match status" value="4"/>
</dbReference>
<dbReference type="PANTHER" id="PTHR43047">
    <property type="entry name" value="TWO-COMPONENT HISTIDINE PROTEIN KINASE"/>
    <property type="match status" value="1"/>
</dbReference>
<keyword evidence="4" id="KW-0808">Transferase</keyword>
<dbReference type="InterPro" id="IPR036890">
    <property type="entry name" value="HATPase_C_sf"/>
</dbReference>
<evidence type="ECO:0000313" key="15">
    <source>
        <dbReference type="EMBL" id="EDX76132.1"/>
    </source>
</evidence>
<feature type="domain" description="PAS" evidence="13">
    <location>
        <begin position="476"/>
        <end position="522"/>
    </location>
</feature>
<dbReference type="PROSITE" id="PS50113">
    <property type="entry name" value="PAC"/>
    <property type="match status" value="3"/>
</dbReference>
<dbReference type="InterPro" id="IPR004358">
    <property type="entry name" value="Sig_transdc_His_kin-like_C"/>
</dbReference>
<feature type="domain" description="Response regulatory" evidence="12">
    <location>
        <begin position="1053"/>
        <end position="1171"/>
    </location>
</feature>
<feature type="modified residue" description="4-aspartylphosphate" evidence="9">
    <location>
        <position position="1102"/>
    </location>
</feature>
<proteinExistence type="predicted"/>
<dbReference type="eggNOG" id="COG5002">
    <property type="taxonomic scope" value="Bacteria"/>
</dbReference>
<dbReference type="PRINTS" id="PR00344">
    <property type="entry name" value="BCTRLSENSOR"/>
</dbReference>
<keyword evidence="10" id="KW-0175">Coiled coil</keyword>
<feature type="domain" description="PAS" evidence="13">
    <location>
        <begin position="606"/>
        <end position="683"/>
    </location>
</feature>
<feature type="domain" description="PAS" evidence="13">
    <location>
        <begin position="349"/>
        <end position="419"/>
    </location>
</feature>
<dbReference type="SMART" id="SM00387">
    <property type="entry name" value="HATPase_c"/>
    <property type="match status" value="1"/>
</dbReference>
<dbReference type="GO" id="GO:0000155">
    <property type="term" value="F:phosphorelay sensor kinase activity"/>
    <property type="evidence" value="ECO:0007669"/>
    <property type="project" value="InterPro"/>
</dbReference>
<dbReference type="InterPro" id="IPR005467">
    <property type="entry name" value="His_kinase_dom"/>
</dbReference>
<dbReference type="InterPro" id="IPR001789">
    <property type="entry name" value="Sig_transdc_resp-reg_receiver"/>
</dbReference>
<evidence type="ECO:0000259" key="12">
    <source>
        <dbReference type="PROSITE" id="PS50110"/>
    </source>
</evidence>
<keyword evidence="16" id="KW-1185">Reference proteome</keyword>
<dbReference type="InterPro" id="IPR011006">
    <property type="entry name" value="CheY-like_superfamily"/>
</dbReference>
<feature type="coiled-coil region" evidence="10">
    <location>
        <begin position="300"/>
        <end position="359"/>
    </location>
</feature>
<evidence type="ECO:0000256" key="9">
    <source>
        <dbReference type="PROSITE-ProRule" id="PRU00169"/>
    </source>
</evidence>
<organism evidence="15 16">
    <name type="scientific">Coleofasciculus chthonoplastes PCC 7420</name>
    <dbReference type="NCBI Taxonomy" id="118168"/>
    <lineage>
        <taxon>Bacteria</taxon>
        <taxon>Bacillati</taxon>
        <taxon>Cyanobacteriota</taxon>
        <taxon>Cyanophyceae</taxon>
        <taxon>Coleofasciculales</taxon>
        <taxon>Coleofasciculaceae</taxon>
        <taxon>Coleofasciculus</taxon>
    </lineage>
</organism>
<evidence type="ECO:0000256" key="10">
    <source>
        <dbReference type="SAM" id="Coils"/>
    </source>
</evidence>
<comment type="catalytic activity">
    <reaction evidence="1">
        <text>ATP + protein L-histidine = ADP + protein N-phospho-L-histidine.</text>
        <dbReference type="EC" id="2.7.13.3"/>
    </reaction>
</comment>
<keyword evidence="8" id="KW-0902">Two-component regulatory system</keyword>
<gene>
    <name evidence="15" type="ORF">MC7420_5566</name>
</gene>
<dbReference type="SUPFAM" id="SSF55874">
    <property type="entry name" value="ATPase domain of HSP90 chaperone/DNA topoisomerase II/histidine kinase"/>
    <property type="match status" value="1"/>
</dbReference>
<dbReference type="SMART" id="SM00448">
    <property type="entry name" value="REC"/>
    <property type="match status" value="1"/>
</dbReference>
<feature type="domain" description="PAC" evidence="14">
    <location>
        <begin position="686"/>
        <end position="735"/>
    </location>
</feature>
<reference evidence="15 16" key="1">
    <citation type="submission" date="2008-07" db="EMBL/GenBank/DDBJ databases">
        <authorList>
            <person name="Tandeau de Marsac N."/>
            <person name="Ferriera S."/>
            <person name="Johnson J."/>
            <person name="Kravitz S."/>
            <person name="Beeson K."/>
            <person name="Sutton G."/>
            <person name="Rogers Y.-H."/>
            <person name="Friedman R."/>
            <person name="Frazier M."/>
            <person name="Venter J.C."/>
        </authorList>
    </citation>
    <scope>NUCLEOTIDE SEQUENCE [LARGE SCALE GENOMIC DNA]</scope>
    <source>
        <strain evidence="15 16">PCC 7420</strain>
    </source>
</reference>
<dbReference type="EMBL" id="DS989847">
    <property type="protein sequence ID" value="EDX76132.1"/>
    <property type="molecule type" value="Genomic_DNA"/>
</dbReference>
<dbReference type="InterPro" id="IPR003594">
    <property type="entry name" value="HATPase_dom"/>
</dbReference>
<dbReference type="Proteomes" id="UP000003835">
    <property type="component" value="Unassembled WGS sequence"/>
</dbReference>
<dbReference type="Gene3D" id="1.10.287.130">
    <property type="match status" value="1"/>
</dbReference>
<dbReference type="CDD" id="cd00082">
    <property type="entry name" value="HisKA"/>
    <property type="match status" value="1"/>
</dbReference>
<feature type="domain" description="Histidine kinase" evidence="11">
    <location>
        <begin position="760"/>
        <end position="1029"/>
    </location>
</feature>
<evidence type="ECO:0000256" key="2">
    <source>
        <dbReference type="ARBA" id="ARBA00012438"/>
    </source>
</evidence>
<dbReference type="InterPro" id="IPR013767">
    <property type="entry name" value="PAS_fold"/>
</dbReference>
<dbReference type="InterPro" id="IPR001610">
    <property type="entry name" value="PAC"/>
</dbReference>
<dbReference type="Pfam" id="PF00072">
    <property type="entry name" value="Response_reg"/>
    <property type="match status" value="1"/>
</dbReference>
<evidence type="ECO:0000256" key="6">
    <source>
        <dbReference type="ARBA" id="ARBA00022777"/>
    </source>
</evidence>
<evidence type="ECO:0000259" key="14">
    <source>
        <dbReference type="PROSITE" id="PS50113"/>
    </source>
</evidence>
<evidence type="ECO:0000259" key="11">
    <source>
        <dbReference type="PROSITE" id="PS50109"/>
    </source>
</evidence>
<dbReference type="Gene3D" id="3.30.565.10">
    <property type="entry name" value="Histidine kinase-like ATPase, C-terminal domain"/>
    <property type="match status" value="1"/>
</dbReference>
<dbReference type="HOGENOM" id="CLU_000445_114_15_3"/>
<dbReference type="SUPFAM" id="SSF52172">
    <property type="entry name" value="CheY-like"/>
    <property type="match status" value="1"/>
</dbReference>
<sequence length="1263" mass="141751">MPQPRICRINGGITGLGKPHARDRKNQEYSMVIPYSASNPSQSQPANPVSCPFQEQKGNSEACAFLAIFNDSLDAMVIADSQGKFLRVNRAAGELFKLSEDQLLHRTILETTPISLHDWCHFLAQRRITYNFCLWRADGTQRDVELEGTANMLPDHHLLVLRDVTEYQQAEKALQQSQNFVEQISQSISAIVYIYDIIEQRNIYSNRTITEILGYSPEAVQAMGETLLSQLMHPDDLAKLSAQIERLATASDREIIETEYRMRRANGEWCWLYSRDTVFTKTPDGKPQQILGVATDITTIKLAEAKILSLNAELEQRVKERTEALQQANEELKREIRDRQQAEKTLRESEEQFRSIFENVSVGIALLDLDGYILTANEANCRFLGYSPDEIVGMHFSGLTHPEDLSLDTDLFDSILCGKRTNYTIDKRYLRQDGACVWGRITVSMIKDEQSSPRYIAVVCEDINDRKQMEEELRESQQKYKTLFKIFPMGISITDKGGNIIEANSASEEILGLSRQEQTSRTYDAPNWSIIRLDGTPMPASEFASVRALTENRVIENMEMGILKAKDKITWISVTAAPIPLADYGVAIAYIDVSDRKRMEKALRESQQKYKTLFQILPIGISITDKQGNLIEANAASEKILGLSVSDRINAKYVTPQLNVIRPDGTVMPRSEFANVKALIQNQVIKNHEAGIVKPDGKITWISATASPIPLRDSGVVVAYLDITERKQAEEALQQAKEVAVREAKRSEIANRAKSEFLTNMSHELRTPLNGILGYAQLLKQDTTLTNPQHHNLNIIHQCGEHLLTLINDILDLAKIEAQKMELYPTEFHLPNFLHSLADLFQLRAQQKDIIFTYQVLSPLPNGVIADNKRLRQVLCNLLSNAIKFTDRGEVTFTVSVVNRTDVKSACRNSAVESKLSQSGFCTNLTSNSQNQVPKPTPTNPVYSRLAKDQHCKTIRFQIKDTGVGIDLSQLTKIFLPFHQVSDHSHATEGTGLGLAISQKLIQLMGSEIKVKSIPGKGSTFWFDINLPLVSGWHEPNPSTKRRITGFKGDKRKLMIVDDNRVNRTLLRAMLKPLGFEIIEAVDGLDCLQKVVESYPDLILIDLVMPEMDGLETTRRMLALPQLQDKDIVAIALSASVYPQIQQESLAAGCRGFLAKPVESQQLLDAIALHLNLEWIYSLPQSLSPTKAANLTQTPIISLPASEITALADLVKMGDIQGIIERAESLAQQNSQFEPLTSQICQLARGFRLKQLRELIQDHLVDG</sequence>
<evidence type="ECO:0000256" key="7">
    <source>
        <dbReference type="ARBA" id="ARBA00022840"/>
    </source>
</evidence>